<accession>A0A2A5J4B5</accession>
<dbReference type="EMBL" id="NOVD01000038">
    <property type="protein sequence ID" value="PCK24067.1"/>
    <property type="molecule type" value="Genomic_DNA"/>
</dbReference>
<evidence type="ECO:0000313" key="2">
    <source>
        <dbReference type="EMBL" id="PCK24067.1"/>
    </source>
</evidence>
<feature type="region of interest" description="Disordered" evidence="1">
    <location>
        <begin position="1"/>
        <end position="43"/>
    </location>
</feature>
<protein>
    <submittedName>
        <fullName evidence="2">Uncharacterized protein</fullName>
    </submittedName>
</protein>
<gene>
    <name evidence="2" type="ORF">CHR55_27875</name>
</gene>
<name>A0A2A5J4B5_RHOSG</name>
<dbReference type="RefSeq" id="WP_099698583.1">
    <property type="nucleotide sequence ID" value="NZ_JAHREK010000017.1"/>
</dbReference>
<evidence type="ECO:0000256" key="1">
    <source>
        <dbReference type="SAM" id="MobiDB-lite"/>
    </source>
</evidence>
<proteinExistence type="predicted"/>
<evidence type="ECO:0000313" key="3">
    <source>
        <dbReference type="Proteomes" id="UP000230886"/>
    </source>
</evidence>
<comment type="caution">
    <text evidence="2">The sequence shown here is derived from an EMBL/GenBank/DDBJ whole genome shotgun (WGS) entry which is preliminary data.</text>
</comment>
<dbReference type="Proteomes" id="UP000230886">
    <property type="component" value="Unassembled WGS sequence"/>
</dbReference>
<dbReference type="AlphaFoldDB" id="A0A2A5J4B5"/>
<sequence length="95" mass="10594">MSTEPDLSAPRRGPRPAVDEAVDSAEVPAARRPVGRPKKEKAEPVIQFSTRLGLSFRETIDAVEDETGHSIRSIIEQAIQSTYPEHYKKHGRSTR</sequence>
<reference evidence="2 3" key="1">
    <citation type="submission" date="2017-07" db="EMBL/GenBank/DDBJ databases">
        <title>Draft sequence of Rhodococcus enclensis 23b-28.</title>
        <authorList>
            <person name="Besaury L."/>
            <person name="Sancelme M."/>
            <person name="Amato P."/>
            <person name="Lallement A."/>
            <person name="Delort A.-M."/>
        </authorList>
    </citation>
    <scope>NUCLEOTIDE SEQUENCE [LARGE SCALE GENOMIC DNA]</scope>
    <source>
        <strain evidence="2 3">23b-28</strain>
    </source>
</reference>
<organism evidence="2 3">
    <name type="scientific">Rhodococcus qingshengii</name>
    <dbReference type="NCBI Taxonomy" id="334542"/>
    <lineage>
        <taxon>Bacteria</taxon>
        <taxon>Bacillati</taxon>
        <taxon>Actinomycetota</taxon>
        <taxon>Actinomycetes</taxon>
        <taxon>Mycobacteriales</taxon>
        <taxon>Nocardiaceae</taxon>
        <taxon>Rhodococcus</taxon>
        <taxon>Rhodococcus erythropolis group</taxon>
    </lineage>
</organism>